<sequence length="80" mass="9473">MTESLIEKIEKSITNEKYGDIDNITYNEFKLIKEKIQEKIEELRNVGGFEDEIEESEMALEDEEITYDELIIVLENLEEL</sequence>
<evidence type="ECO:0000313" key="5">
    <source>
        <dbReference type="Proteomes" id="UP000422644"/>
    </source>
</evidence>
<dbReference type="EMBL" id="AP019831">
    <property type="protein sequence ID" value="BBM44120.1"/>
    <property type="molecule type" value="Genomic_DNA"/>
</dbReference>
<keyword evidence="5" id="KW-1185">Reference proteome</keyword>
<dbReference type="STRING" id="1122173.GCA_000482505_02290"/>
<reference evidence="2 5" key="1">
    <citation type="submission" date="2019-07" db="EMBL/GenBank/DDBJ databases">
        <title>Complete Genome Sequence of Leptotrichia trevisanii Strain JMUB3870.</title>
        <authorList>
            <person name="Watanabe S."/>
            <person name="Cui L."/>
        </authorList>
    </citation>
    <scope>NUCLEOTIDE SEQUENCE [LARGE SCALE GENOMIC DNA]</scope>
    <source>
        <strain evidence="2 5">JMUB3870</strain>
    </source>
</reference>
<evidence type="ECO:0000313" key="2">
    <source>
        <dbReference type="EMBL" id="BBM44120.1"/>
    </source>
</evidence>
<accession>A0A510JXK8</accession>
<keyword evidence="1" id="KW-0175">Coiled coil</keyword>
<evidence type="ECO:0000313" key="3">
    <source>
        <dbReference type="EMBL" id="BBM51266.1"/>
    </source>
</evidence>
<dbReference type="AlphaFoldDB" id="A0A510JXK8"/>
<feature type="coiled-coil region" evidence="1">
    <location>
        <begin position="26"/>
        <end position="80"/>
    </location>
</feature>
<dbReference type="RefSeq" id="WP_026749672.1">
    <property type="nucleotide sequence ID" value="NZ_AP019831.1"/>
</dbReference>
<evidence type="ECO:0000313" key="4">
    <source>
        <dbReference type="Proteomes" id="UP000321378"/>
    </source>
</evidence>
<dbReference type="Proteomes" id="UP000422644">
    <property type="component" value="Chromosome"/>
</dbReference>
<organism evidence="2 5">
    <name type="scientific">Leptotrichia trevisanii</name>
    <dbReference type="NCBI Taxonomy" id="109328"/>
    <lineage>
        <taxon>Bacteria</taxon>
        <taxon>Fusobacteriati</taxon>
        <taxon>Fusobacteriota</taxon>
        <taxon>Fusobacteriia</taxon>
        <taxon>Fusobacteriales</taxon>
        <taxon>Leptotrichiaceae</taxon>
        <taxon>Leptotrichia</taxon>
    </lineage>
</organism>
<proteinExistence type="predicted"/>
<reference evidence="3 4" key="2">
    <citation type="submission" date="2019-07" db="EMBL/GenBank/DDBJ databases">
        <title>Complete Genome Sequence of Leptotrichia trevisanii Strain JMUB3935.</title>
        <authorList>
            <person name="Watanabe S."/>
            <person name="Cui L."/>
        </authorList>
    </citation>
    <scope>NUCLEOTIDE SEQUENCE [LARGE SCALE GENOMIC DNA]</scope>
    <source>
        <strain evidence="3 4">JMUB3935</strain>
    </source>
</reference>
<protein>
    <submittedName>
        <fullName evidence="2">Signal recognition particle protein</fullName>
    </submittedName>
</protein>
<dbReference type="Proteomes" id="UP000321378">
    <property type="component" value="Chromosome"/>
</dbReference>
<name>A0A510JXK8_9FUSO</name>
<gene>
    <name evidence="2" type="primary">ffh</name>
    <name evidence="2" type="ORF">JMUB3870_0227</name>
    <name evidence="3" type="ORF">JMUB3935_0233</name>
</gene>
<evidence type="ECO:0000256" key="1">
    <source>
        <dbReference type="SAM" id="Coils"/>
    </source>
</evidence>
<dbReference type="EMBL" id="AP019840">
    <property type="protein sequence ID" value="BBM51266.1"/>
    <property type="molecule type" value="Genomic_DNA"/>
</dbReference>